<dbReference type="InterPro" id="IPR025758">
    <property type="entry name" value="Fic/DOC_N"/>
</dbReference>
<keyword evidence="1" id="KW-0067">ATP-binding</keyword>
<gene>
    <name evidence="5" type="ORF">SAMN02983003_1662</name>
</gene>
<evidence type="ECO:0000313" key="5">
    <source>
        <dbReference type="EMBL" id="SFZ83465.1"/>
    </source>
</evidence>
<dbReference type="Gene3D" id="1.10.3290.10">
    <property type="entry name" value="Fido-like domain"/>
    <property type="match status" value="1"/>
</dbReference>
<dbReference type="PIRSF" id="PIRSF038925">
    <property type="entry name" value="AMP-prot_trans"/>
    <property type="match status" value="1"/>
</dbReference>
<dbReference type="InterPro" id="IPR026287">
    <property type="entry name" value="SoFic-like"/>
</dbReference>
<dbReference type="Pfam" id="PF02661">
    <property type="entry name" value="Fic"/>
    <property type="match status" value="1"/>
</dbReference>
<feature type="binding site" evidence="1">
    <location>
        <position position="253"/>
    </location>
    <ligand>
        <name>ATP</name>
        <dbReference type="ChEBI" id="CHEBI:30616"/>
    </ligand>
</feature>
<dbReference type="AlphaFoldDB" id="A0A1K2HX08"/>
<dbReference type="SUPFAM" id="SSF140931">
    <property type="entry name" value="Fic-like"/>
    <property type="match status" value="1"/>
</dbReference>
<sequence length="377" mass="43072">MKIEQFKPGGWKKQYQYKSFSPSLIDHDWTWDDPRINVLLEQATRALGELNAYSRIVPDVDLFIRMHVTKEAQTSSRIEGTRTEIEEALMPEEAIAPEKRDDWHEVQNYIDAMNGAVSELERLPISVRLLCQTHGVLMRGVRGQTKNPGEIRTAQNWIGGSGPMDAAFVPPHPSEVPELLADLERFLHNDQTAVPDLVRAAIAHYQFETIHPFNDGNGRIGRLLITLYLLSKGVLQKPSLYLSDFFERHRASYIDGLMRVRTAGDLNQWIRFFLAGVLEIATKGRETFEKILALRDEVETQCLTLGKRAPNARKVLDLLYQRTIVTAKDVELYAGVTTPTANALIRDLMVLGILEEITGQRRDRLYVFNRYLRLFLS</sequence>
<dbReference type="GO" id="GO:0005524">
    <property type="term" value="F:ATP binding"/>
    <property type="evidence" value="ECO:0007669"/>
    <property type="project" value="UniProtKB-KW"/>
</dbReference>
<feature type="binding site" evidence="1">
    <location>
        <position position="79"/>
    </location>
    <ligand>
        <name>ATP</name>
        <dbReference type="ChEBI" id="CHEBI:30616"/>
    </ligand>
</feature>
<keyword evidence="1" id="KW-0547">Nucleotide-binding</keyword>
<dbReference type="PANTHER" id="PTHR13504">
    <property type="entry name" value="FIDO DOMAIN-CONTAINING PROTEIN DDB_G0283145"/>
    <property type="match status" value="1"/>
</dbReference>
<reference evidence="5 6" key="1">
    <citation type="submission" date="2016-11" db="EMBL/GenBank/DDBJ databases">
        <authorList>
            <person name="Jaros S."/>
            <person name="Januszkiewicz K."/>
            <person name="Wedrychowicz H."/>
        </authorList>
    </citation>
    <scope>NUCLEOTIDE SEQUENCE [LARGE SCALE GENOMIC DNA]</scope>
    <source>
        <strain evidence="5 6">ATCC 23634</strain>
    </source>
</reference>
<protein>
    <submittedName>
        <fullName evidence="5">Fic family protein</fullName>
    </submittedName>
</protein>
<dbReference type="InterPro" id="IPR036597">
    <property type="entry name" value="Fido-like_dom_sf"/>
</dbReference>
<evidence type="ECO:0000259" key="4">
    <source>
        <dbReference type="PROSITE" id="PS51459"/>
    </source>
</evidence>
<dbReference type="Proteomes" id="UP000183447">
    <property type="component" value="Unassembled WGS sequence"/>
</dbReference>
<dbReference type="RefSeq" id="WP_072340767.1">
    <property type="nucleotide sequence ID" value="NZ_FPKU01000001.1"/>
</dbReference>
<dbReference type="InterPro" id="IPR003812">
    <property type="entry name" value="Fido"/>
</dbReference>
<proteinExistence type="predicted"/>
<evidence type="ECO:0000256" key="3">
    <source>
        <dbReference type="PIRSR" id="PIRSR640198-2"/>
    </source>
</evidence>
<keyword evidence="6" id="KW-1185">Reference proteome</keyword>
<feature type="binding site" evidence="1">
    <location>
        <position position="211"/>
    </location>
    <ligand>
        <name>ATP</name>
        <dbReference type="ChEBI" id="CHEBI:30616"/>
    </ligand>
</feature>
<dbReference type="STRING" id="665118.SAMN02983003_1662"/>
<feature type="domain" description="Fido" evidence="4">
    <location>
        <begin position="125"/>
        <end position="275"/>
    </location>
</feature>
<organism evidence="5 6">
    <name type="scientific">Devosia enhydra</name>
    <dbReference type="NCBI Taxonomy" id="665118"/>
    <lineage>
        <taxon>Bacteria</taxon>
        <taxon>Pseudomonadati</taxon>
        <taxon>Pseudomonadota</taxon>
        <taxon>Alphaproteobacteria</taxon>
        <taxon>Hyphomicrobiales</taxon>
        <taxon>Devosiaceae</taxon>
        <taxon>Devosia</taxon>
    </lineage>
</organism>
<feature type="binding site" evidence="3">
    <location>
        <begin position="215"/>
        <end position="222"/>
    </location>
    <ligand>
        <name>ATP</name>
        <dbReference type="ChEBI" id="CHEBI:30616"/>
    </ligand>
</feature>
<dbReference type="PANTHER" id="PTHR13504:SF38">
    <property type="entry name" value="FIDO DOMAIN-CONTAINING PROTEIN"/>
    <property type="match status" value="1"/>
</dbReference>
<accession>A0A1K2HX08</accession>
<evidence type="ECO:0000256" key="2">
    <source>
        <dbReference type="PIRSR" id="PIRSR640198-1"/>
    </source>
</evidence>
<dbReference type="PROSITE" id="PS51459">
    <property type="entry name" value="FIDO"/>
    <property type="match status" value="1"/>
</dbReference>
<evidence type="ECO:0000313" key="6">
    <source>
        <dbReference type="Proteomes" id="UP000183447"/>
    </source>
</evidence>
<dbReference type="InterPro" id="IPR040198">
    <property type="entry name" value="Fido_containing"/>
</dbReference>
<dbReference type="Pfam" id="PF13784">
    <property type="entry name" value="Fic_N"/>
    <property type="match status" value="1"/>
</dbReference>
<feature type="binding site" evidence="1">
    <location>
        <begin position="216"/>
        <end position="222"/>
    </location>
    <ligand>
        <name>ATP</name>
        <dbReference type="ChEBI" id="CHEBI:30616"/>
    </ligand>
</feature>
<name>A0A1K2HX08_9HYPH</name>
<evidence type="ECO:0000256" key="1">
    <source>
        <dbReference type="PIRSR" id="PIRSR038925-1"/>
    </source>
</evidence>
<feature type="active site" evidence="2">
    <location>
        <position position="211"/>
    </location>
</feature>
<dbReference type="OrthoDB" id="9813719at2"/>
<dbReference type="EMBL" id="FPKU01000001">
    <property type="protein sequence ID" value="SFZ83465.1"/>
    <property type="molecule type" value="Genomic_DNA"/>
</dbReference>